<dbReference type="EMBL" id="BAABME010000443">
    <property type="protein sequence ID" value="GAA0142810.1"/>
    <property type="molecule type" value="Genomic_DNA"/>
</dbReference>
<accession>A0AAV3NTT7</accession>
<evidence type="ECO:0000256" key="1">
    <source>
        <dbReference type="SAM" id="MobiDB-lite"/>
    </source>
</evidence>
<protein>
    <submittedName>
        <fullName evidence="2">Uncharacterized protein</fullName>
    </submittedName>
</protein>
<evidence type="ECO:0000313" key="2">
    <source>
        <dbReference type="EMBL" id="GAA0142810.1"/>
    </source>
</evidence>
<organism evidence="2 3">
    <name type="scientific">Lithospermum erythrorhizon</name>
    <name type="common">Purple gromwell</name>
    <name type="synonym">Lithospermum officinale var. erythrorhizon</name>
    <dbReference type="NCBI Taxonomy" id="34254"/>
    <lineage>
        <taxon>Eukaryota</taxon>
        <taxon>Viridiplantae</taxon>
        <taxon>Streptophyta</taxon>
        <taxon>Embryophyta</taxon>
        <taxon>Tracheophyta</taxon>
        <taxon>Spermatophyta</taxon>
        <taxon>Magnoliopsida</taxon>
        <taxon>eudicotyledons</taxon>
        <taxon>Gunneridae</taxon>
        <taxon>Pentapetalae</taxon>
        <taxon>asterids</taxon>
        <taxon>lamiids</taxon>
        <taxon>Boraginales</taxon>
        <taxon>Boraginaceae</taxon>
        <taxon>Boraginoideae</taxon>
        <taxon>Lithospermeae</taxon>
        <taxon>Lithospermum</taxon>
    </lineage>
</organism>
<name>A0AAV3NTT7_LITER</name>
<feature type="compositionally biased region" description="Basic and acidic residues" evidence="1">
    <location>
        <begin position="52"/>
        <end position="71"/>
    </location>
</feature>
<sequence>MTSPMENIKKEEEVSHLLMIKFSCRLVGDFLERFIEICEEMSLEILKAEDVESSDDYAHAKNCENVEKDASDIPISSSEENGKLESAATATPCEDDEKHASKTTSDAHIN</sequence>
<gene>
    <name evidence="2" type="ORF">LIER_03628</name>
</gene>
<evidence type="ECO:0000313" key="3">
    <source>
        <dbReference type="Proteomes" id="UP001454036"/>
    </source>
</evidence>
<proteinExistence type="predicted"/>
<reference evidence="2 3" key="1">
    <citation type="submission" date="2024-01" db="EMBL/GenBank/DDBJ databases">
        <title>The complete chloroplast genome sequence of Lithospermum erythrorhizon: insights into the phylogenetic relationship among Boraginaceae species and the maternal lineages of purple gromwells.</title>
        <authorList>
            <person name="Okada T."/>
            <person name="Watanabe K."/>
        </authorList>
    </citation>
    <scope>NUCLEOTIDE SEQUENCE [LARGE SCALE GENOMIC DNA]</scope>
</reference>
<comment type="caution">
    <text evidence="2">The sequence shown here is derived from an EMBL/GenBank/DDBJ whole genome shotgun (WGS) entry which is preliminary data.</text>
</comment>
<keyword evidence="3" id="KW-1185">Reference proteome</keyword>
<dbReference type="AlphaFoldDB" id="A0AAV3NTT7"/>
<feature type="region of interest" description="Disordered" evidence="1">
    <location>
        <begin position="52"/>
        <end position="110"/>
    </location>
</feature>
<dbReference type="Proteomes" id="UP001454036">
    <property type="component" value="Unassembled WGS sequence"/>
</dbReference>